<comment type="caution">
    <text evidence="1">The sequence shown here is derived from an EMBL/GenBank/DDBJ whole genome shotgun (WGS) entry which is preliminary data.</text>
</comment>
<sequence length="71" mass="8425">MPHLEVEWLIRALVNYMALDKLETLEIMWCGDLSVAFDFYDTPWKSTSQITWRKSLKLKHIWLHEATSSPC</sequence>
<dbReference type="EMBL" id="RWGY01000013">
    <property type="protein sequence ID" value="TVU26512.1"/>
    <property type="molecule type" value="Genomic_DNA"/>
</dbReference>
<name>A0A5J9URS5_9POAL</name>
<protein>
    <submittedName>
        <fullName evidence="1">Uncharacterized protein</fullName>
    </submittedName>
</protein>
<reference evidence="1 2" key="1">
    <citation type="journal article" date="2019" name="Sci. Rep.">
        <title>A high-quality genome of Eragrostis curvula grass provides insights into Poaceae evolution and supports new strategies to enhance forage quality.</title>
        <authorList>
            <person name="Carballo J."/>
            <person name="Santos B.A.C.M."/>
            <person name="Zappacosta D."/>
            <person name="Garbus I."/>
            <person name="Selva J.P."/>
            <person name="Gallo C.A."/>
            <person name="Diaz A."/>
            <person name="Albertini E."/>
            <person name="Caccamo M."/>
            <person name="Echenique V."/>
        </authorList>
    </citation>
    <scope>NUCLEOTIDE SEQUENCE [LARGE SCALE GENOMIC DNA]</scope>
    <source>
        <strain evidence="2">cv. Victoria</strain>
        <tissue evidence="1">Leaf</tissue>
    </source>
</reference>
<evidence type="ECO:0000313" key="1">
    <source>
        <dbReference type="EMBL" id="TVU26512.1"/>
    </source>
</evidence>
<feature type="non-terminal residue" evidence="1">
    <location>
        <position position="1"/>
    </location>
</feature>
<accession>A0A5J9URS5</accession>
<evidence type="ECO:0000313" key="2">
    <source>
        <dbReference type="Proteomes" id="UP000324897"/>
    </source>
</evidence>
<dbReference type="Proteomes" id="UP000324897">
    <property type="component" value="Chromosome 2"/>
</dbReference>
<keyword evidence="2" id="KW-1185">Reference proteome</keyword>
<proteinExistence type="predicted"/>
<dbReference type="AlphaFoldDB" id="A0A5J9URS5"/>
<dbReference type="Gramene" id="TVU26512">
    <property type="protein sequence ID" value="TVU26512"/>
    <property type="gene ID" value="EJB05_29062"/>
</dbReference>
<gene>
    <name evidence="1" type="ORF">EJB05_29062</name>
</gene>
<organism evidence="1 2">
    <name type="scientific">Eragrostis curvula</name>
    <name type="common">weeping love grass</name>
    <dbReference type="NCBI Taxonomy" id="38414"/>
    <lineage>
        <taxon>Eukaryota</taxon>
        <taxon>Viridiplantae</taxon>
        <taxon>Streptophyta</taxon>
        <taxon>Embryophyta</taxon>
        <taxon>Tracheophyta</taxon>
        <taxon>Spermatophyta</taxon>
        <taxon>Magnoliopsida</taxon>
        <taxon>Liliopsida</taxon>
        <taxon>Poales</taxon>
        <taxon>Poaceae</taxon>
        <taxon>PACMAD clade</taxon>
        <taxon>Chloridoideae</taxon>
        <taxon>Eragrostideae</taxon>
        <taxon>Eragrostidinae</taxon>
        <taxon>Eragrostis</taxon>
    </lineage>
</organism>